<dbReference type="Pfam" id="PF02597">
    <property type="entry name" value="ThiS"/>
    <property type="match status" value="1"/>
</dbReference>
<dbReference type="AlphaFoldDB" id="A0AAD7XK30"/>
<evidence type="ECO:0000313" key="2">
    <source>
        <dbReference type="EMBL" id="KAJ8602308.1"/>
    </source>
</evidence>
<dbReference type="EMBL" id="JAQMWT010000387">
    <property type="protein sequence ID" value="KAJ8602308.1"/>
    <property type="molecule type" value="Genomic_DNA"/>
</dbReference>
<dbReference type="PANTHER" id="PTHR33359:SF1">
    <property type="entry name" value="MOLYBDOPTERIN SYNTHASE SULFUR CARRIER SUBUNIT"/>
    <property type="match status" value="1"/>
</dbReference>
<keyword evidence="1" id="KW-0547">Nucleotide-binding</keyword>
<dbReference type="CDD" id="cd00754">
    <property type="entry name" value="Ubl_MoaD"/>
    <property type="match status" value="1"/>
</dbReference>
<dbReference type="InterPro" id="IPR003749">
    <property type="entry name" value="ThiS/MoaD-like"/>
</dbReference>
<protein>
    <recommendedName>
        <fullName evidence="4">MOCS2A</fullName>
    </recommendedName>
</protein>
<keyword evidence="3" id="KW-1185">Reference proteome</keyword>
<proteinExistence type="predicted"/>
<sequence length="89" mass="9493">MEEQITVKVLLFASARELAQSSECTLELPRGSKTSDLRRALASKFKLLDVTSLAMDTAIALNQAYVSVDDDPVLSNGDEVALIPPISGG</sequence>
<evidence type="ECO:0008006" key="4">
    <source>
        <dbReference type="Google" id="ProtNLM"/>
    </source>
</evidence>
<dbReference type="InterPro" id="IPR012675">
    <property type="entry name" value="Beta-grasp_dom_sf"/>
</dbReference>
<dbReference type="GO" id="GO:0000166">
    <property type="term" value="F:nucleotide binding"/>
    <property type="evidence" value="ECO:0007669"/>
    <property type="project" value="UniProtKB-KW"/>
</dbReference>
<dbReference type="InterPro" id="IPR044672">
    <property type="entry name" value="MOCS2A"/>
</dbReference>
<accession>A0AAD7XK30</accession>
<dbReference type="Gene3D" id="3.10.20.30">
    <property type="match status" value="1"/>
</dbReference>
<name>A0AAD7XK30_9STRA</name>
<evidence type="ECO:0000313" key="3">
    <source>
        <dbReference type="Proteomes" id="UP001230188"/>
    </source>
</evidence>
<dbReference type="GO" id="GO:1990133">
    <property type="term" value="C:molybdopterin adenylyltransferase complex"/>
    <property type="evidence" value="ECO:0007669"/>
    <property type="project" value="TreeGrafter"/>
</dbReference>
<dbReference type="Proteomes" id="UP001230188">
    <property type="component" value="Unassembled WGS sequence"/>
</dbReference>
<evidence type="ECO:0000256" key="1">
    <source>
        <dbReference type="ARBA" id="ARBA00022741"/>
    </source>
</evidence>
<dbReference type="GO" id="GO:0006777">
    <property type="term" value="P:Mo-molybdopterin cofactor biosynthetic process"/>
    <property type="evidence" value="ECO:0007669"/>
    <property type="project" value="InterPro"/>
</dbReference>
<dbReference type="InterPro" id="IPR016155">
    <property type="entry name" value="Mopterin_synth/thiamin_S_b"/>
</dbReference>
<reference evidence="2" key="1">
    <citation type="submission" date="2023-01" db="EMBL/GenBank/DDBJ databases">
        <title>Metagenome sequencing of chrysophaentin producing Chrysophaeum taylorii.</title>
        <authorList>
            <person name="Davison J."/>
            <person name="Bewley C."/>
        </authorList>
    </citation>
    <scope>NUCLEOTIDE SEQUENCE</scope>
    <source>
        <strain evidence="2">NIES-1699</strain>
    </source>
</reference>
<gene>
    <name evidence="2" type="ORF">CTAYLR_007873</name>
</gene>
<organism evidence="2 3">
    <name type="scientific">Chrysophaeum taylorii</name>
    <dbReference type="NCBI Taxonomy" id="2483200"/>
    <lineage>
        <taxon>Eukaryota</taxon>
        <taxon>Sar</taxon>
        <taxon>Stramenopiles</taxon>
        <taxon>Ochrophyta</taxon>
        <taxon>Pelagophyceae</taxon>
        <taxon>Pelagomonadales</taxon>
        <taxon>Pelagomonadaceae</taxon>
        <taxon>Chrysophaeum</taxon>
    </lineage>
</organism>
<dbReference type="SUPFAM" id="SSF54285">
    <property type="entry name" value="MoaD/ThiS"/>
    <property type="match status" value="1"/>
</dbReference>
<comment type="caution">
    <text evidence="2">The sequence shown here is derived from an EMBL/GenBank/DDBJ whole genome shotgun (WGS) entry which is preliminary data.</text>
</comment>
<dbReference type="PANTHER" id="PTHR33359">
    <property type="entry name" value="MOLYBDOPTERIN SYNTHASE SULFUR CARRIER SUBUNIT"/>
    <property type="match status" value="1"/>
</dbReference>